<proteinExistence type="predicted"/>
<dbReference type="Proteomes" id="UP000004662">
    <property type="component" value="Chromosome"/>
</dbReference>
<dbReference type="OrthoDB" id="5457682at2"/>
<dbReference type="EMBL" id="CM001368">
    <property type="protein sequence ID" value="EHJ46479.1"/>
    <property type="molecule type" value="Genomic_DNA"/>
</dbReference>
<protein>
    <recommendedName>
        <fullName evidence="3">SPOR domain-containing protein</fullName>
    </recommendedName>
</protein>
<keyword evidence="2" id="KW-1185">Reference proteome</keyword>
<dbReference type="AlphaFoldDB" id="G7QDH3"/>
<evidence type="ECO:0000313" key="1">
    <source>
        <dbReference type="EMBL" id="EHJ46479.1"/>
    </source>
</evidence>
<dbReference type="RefSeq" id="WP_009179918.1">
    <property type="nucleotide sequence ID" value="NZ_CM001368.1"/>
</dbReference>
<reference evidence="2" key="1">
    <citation type="journal article" date="2015" name="Genome Announc.">
        <title>High-Quality Draft Genome Sequence of Desulfovibrio carbinoliphilus FW-101-2B, an Organic Acid-Oxidizing Sulfate-Reducing Bacterium Isolated from Uranium(VI)-Contaminated Groundwater.</title>
        <authorList>
            <person name="Ramsay B.D."/>
            <person name="Hwang C."/>
            <person name="Woo H.L."/>
            <person name="Carroll S.L."/>
            <person name="Lucas S."/>
            <person name="Han J."/>
            <person name="Lapidus A.L."/>
            <person name="Cheng J.F."/>
            <person name="Goodwin L.A."/>
            <person name="Pitluck S."/>
            <person name="Peters L."/>
            <person name="Chertkov O."/>
            <person name="Held B."/>
            <person name="Detter J.C."/>
            <person name="Han C.S."/>
            <person name="Tapia R."/>
            <person name="Land M.L."/>
            <person name="Hauser L.J."/>
            <person name="Kyrpides N.C."/>
            <person name="Ivanova N.N."/>
            <person name="Mikhailova N."/>
            <person name="Pagani I."/>
            <person name="Woyke T."/>
            <person name="Arkin A.P."/>
            <person name="Dehal P."/>
            <person name="Chivian D."/>
            <person name="Criddle C.S."/>
            <person name="Wu W."/>
            <person name="Chakraborty R."/>
            <person name="Hazen T.C."/>
            <person name="Fields M.W."/>
        </authorList>
    </citation>
    <scope>NUCLEOTIDE SEQUENCE [LARGE SCALE GENOMIC DNA]</scope>
    <source>
        <strain evidence="2">FW-101-2B</strain>
    </source>
</reference>
<accession>G7QDH3</accession>
<gene>
    <name evidence="1" type="ORF">DFW101_0462</name>
</gene>
<dbReference type="eggNOG" id="ENOG503184C">
    <property type="taxonomic scope" value="Bacteria"/>
</dbReference>
<organism evidence="1 2">
    <name type="scientific">Solidesulfovibrio carbinoliphilus subsp. oakridgensis</name>
    <dbReference type="NCBI Taxonomy" id="694327"/>
    <lineage>
        <taxon>Bacteria</taxon>
        <taxon>Pseudomonadati</taxon>
        <taxon>Thermodesulfobacteriota</taxon>
        <taxon>Desulfovibrionia</taxon>
        <taxon>Desulfovibrionales</taxon>
        <taxon>Desulfovibrionaceae</taxon>
        <taxon>Solidesulfovibrio</taxon>
    </lineage>
</organism>
<sequence length="90" mass="10631">MPERPRWWVLALGGPYDPDDFDQREAVRVRLRQELLLQAIVPDEYVWVWDEENRAQLVLRVCPTRAAAESYAAYLTGRGVEVRVCRMQRE</sequence>
<evidence type="ECO:0008006" key="3">
    <source>
        <dbReference type="Google" id="ProtNLM"/>
    </source>
</evidence>
<evidence type="ECO:0000313" key="2">
    <source>
        <dbReference type="Proteomes" id="UP000004662"/>
    </source>
</evidence>
<dbReference type="HOGENOM" id="CLU_2436054_0_0_7"/>
<name>G7QDH3_9BACT</name>
<dbReference type="STRING" id="694327.DFW101_0462"/>